<evidence type="ECO:0000256" key="2">
    <source>
        <dbReference type="ARBA" id="ARBA00007087"/>
    </source>
</evidence>
<keyword evidence="5 11" id="KW-0812">Transmembrane</keyword>
<dbReference type="GO" id="GO:0005886">
    <property type="term" value="C:plasma membrane"/>
    <property type="evidence" value="ECO:0007669"/>
    <property type="project" value="UniProtKB-SubCell"/>
</dbReference>
<keyword evidence="9" id="KW-1015">Disulfide bond</keyword>
<name>A0A8C5CIP1_GADMO</name>
<evidence type="ECO:0000256" key="8">
    <source>
        <dbReference type="ARBA" id="ARBA00023136"/>
    </source>
</evidence>
<dbReference type="InterPro" id="IPR006985">
    <property type="entry name" value="RAMP"/>
</dbReference>
<dbReference type="GO" id="GO:0032870">
    <property type="term" value="P:cellular response to hormone stimulus"/>
    <property type="evidence" value="ECO:0007669"/>
    <property type="project" value="TreeGrafter"/>
</dbReference>
<feature type="transmembrane region" description="Helical" evidence="11">
    <location>
        <begin position="232"/>
        <end position="254"/>
    </location>
</feature>
<dbReference type="PANTHER" id="PTHR14076:SF10">
    <property type="entry name" value="RAMP2 PROTEIN"/>
    <property type="match status" value="1"/>
</dbReference>
<evidence type="ECO:0000256" key="7">
    <source>
        <dbReference type="ARBA" id="ARBA00022989"/>
    </source>
</evidence>
<evidence type="ECO:0000256" key="9">
    <source>
        <dbReference type="ARBA" id="ARBA00023157"/>
    </source>
</evidence>
<evidence type="ECO:0000313" key="13">
    <source>
        <dbReference type="Proteomes" id="UP000694546"/>
    </source>
</evidence>
<dbReference type="Gene3D" id="1.10.150.510">
    <property type="entry name" value="Receptor activity modifying family"/>
    <property type="match status" value="1"/>
</dbReference>
<dbReference type="AlphaFoldDB" id="A0A8C5CIP1"/>
<keyword evidence="7 11" id="KW-1133">Transmembrane helix</keyword>
<evidence type="ECO:0000256" key="10">
    <source>
        <dbReference type="ARBA" id="ARBA00023170"/>
    </source>
</evidence>
<reference evidence="12" key="1">
    <citation type="submission" date="2025-08" db="UniProtKB">
        <authorList>
            <consortium name="Ensembl"/>
        </authorList>
    </citation>
    <scope>IDENTIFICATION</scope>
</reference>
<comment type="subcellular location">
    <subcellularLocation>
        <location evidence="1">Cell membrane</location>
        <topology evidence="1">Single-pass type I membrane protein</topology>
    </subcellularLocation>
</comment>
<evidence type="ECO:0000256" key="6">
    <source>
        <dbReference type="ARBA" id="ARBA00022729"/>
    </source>
</evidence>
<reference evidence="12" key="2">
    <citation type="submission" date="2025-09" db="UniProtKB">
        <authorList>
            <consortium name="Ensembl"/>
        </authorList>
    </citation>
    <scope>IDENTIFICATION</scope>
</reference>
<keyword evidence="8 11" id="KW-0472">Membrane</keyword>
<dbReference type="GO" id="GO:0015026">
    <property type="term" value="F:coreceptor activity"/>
    <property type="evidence" value="ECO:0007669"/>
    <property type="project" value="InterPro"/>
</dbReference>
<dbReference type="GO" id="GO:0009986">
    <property type="term" value="C:cell surface"/>
    <property type="evidence" value="ECO:0007669"/>
    <property type="project" value="TreeGrafter"/>
</dbReference>
<comment type="similarity">
    <text evidence="2">Belongs to the RAMP family.</text>
</comment>
<keyword evidence="4" id="KW-1003">Cell membrane</keyword>
<keyword evidence="10" id="KW-0675">Receptor</keyword>
<dbReference type="GO" id="GO:0001525">
    <property type="term" value="P:angiogenesis"/>
    <property type="evidence" value="ECO:0007669"/>
    <property type="project" value="TreeGrafter"/>
</dbReference>
<evidence type="ECO:0000256" key="4">
    <source>
        <dbReference type="ARBA" id="ARBA00022475"/>
    </source>
</evidence>
<proteinExistence type="inferred from homology"/>
<keyword evidence="6" id="KW-0732">Signal</keyword>
<dbReference type="GO" id="GO:0031623">
    <property type="term" value="P:receptor internalization"/>
    <property type="evidence" value="ECO:0007669"/>
    <property type="project" value="TreeGrafter"/>
</dbReference>
<organism evidence="12 13">
    <name type="scientific">Gadus morhua</name>
    <name type="common">Atlantic cod</name>
    <dbReference type="NCBI Taxonomy" id="8049"/>
    <lineage>
        <taxon>Eukaryota</taxon>
        <taxon>Metazoa</taxon>
        <taxon>Chordata</taxon>
        <taxon>Craniata</taxon>
        <taxon>Vertebrata</taxon>
        <taxon>Euteleostomi</taxon>
        <taxon>Actinopterygii</taxon>
        <taxon>Neopterygii</taxon>
        <taxon>Teleostei</taxon>
        <taxon>Neoteleostei</taxon>
        <taxon>Acanthomorphata</taxon>
        <taxon>Zeiogadaria</taxon>
        <taxon>Gadariae</taxon>
        <taxon>Gadiformes</taxon>
        <taxon>Gadoidei</taxon>
        <taxon>Gadidae</taxon>
        <taxon>Gadus</taxon>
    </lineage>
</organism>
<dbReference type="Pfam" id="PF04901">
    <property type="entry name" value="RAMP"/>
    <property type="match status" value="1"/>
</dbReference>
<dbReference type="Proteomes" id="UP000694546">
    <property type="component" value="Chromosome 2"/>
</dbReference>
<evidence type="ECO:0000256" key="1">
    <source>
        <dbReference type="ARBA" id="ARBA00004251"/>
    </source>
</evidence>
<dbReference type="GO" id="GO:0006816">
    <property type="term" value="P:calcium ion transport"/>
    <property type="evidence" value="ECO:0007669"/>
    <property type="project" value="TreeGrafter"/>
</dbReference>
<keyword evidence="13" id="KW-1185">Reference proteome</keyword>
<dbReference type="InterPro" id="IPR038126">
    <property type="entry name" value="RAMP_sf"/>
</dbReference>
<dbReference type="KEGG" id="gmh:115557986"/>
<dbReference type="GO" id="GO:0007186">
    <property type="term" value="P:G protein-coupled receptor signaling pathway"/>
    <property type="evidence" value="ECO:0007669"/>
    <property type="project" value="TreeGrafter"/>
</dbReference>
<dbReference type="CTD" id="10266"/>
<dbReference type="Ensembl" id="ENSGMOT00000047751.1">
    <property type="protein sequence ID" value="ENSGMOP00000058932.1"/>
    <property type="gene ID" value="ENSGMOG00000030291.1"/>
</dbReference>
<evidence type="ECO:0000313" key="12">
    <source>
        <dbReference type="Ensembl" id="ENSGMOP00000058932.1"/>
    </source>
</evidence>
<accession>A0A8C5CIP1</accession>
<evidence type="ECO:0000256" key="11">
    <source>
        <dbReference type="SAM" id="Phobius"/>
    </source>
</evidence>
<dbReference type="GO" id="GO:0072659">
    <property type="term" value="P:protein localization to plasma membrane"/>
    <property type="evidence" value="ECO:0007669"/>
    <property type="project" value="TreeGrafter"/>
</dbReference>
<keyword evidence="3" id="KW-0813">Transport</keyword>
<dbReference type="GO" id="GO:0008277">
    <property type="term" value="P:regulation of G protein-coupled receptor signaling pathway"/>
    <property type="evidence" value="ECO:0007669"/>
    <property type="project" value="InterPro"/>
</dbReference>
<evidence type="ECO:0000256" key="3">
    <source>
        <dbReference type="ARBA" id="ARBA00022448"/>
    </source>
</evidence>
<dbReference type="GO" id="GO:0006886">
    <property type="term" value="P:intracellular protein transport"/>
    <property type="evidence" value="ECO:0007669"/>
    <property type="project" value="InterPro"/>
</dbReference>
<protein>
    <submittedName>
        <fullName evidence="12">Receptor (G protein-coupled) activity modifying protein 2</fullName>
    </submittedName>
</protein>
<dbReference type="GeneTree" id="ENSGT00940000160264"/>
<sequence>MIVKLCYVILYNVTLCWVKLSYIRYCYIMLCYVKKEIKKDTKINARGWRKRSRPVSDTMTGRDCSSPWFSWWSAALLFWGTTTVGSLVDQGSENRQSTTPGNYLIQGGANNTNESSNGESIVIRECGEKTPICEGYCIICNGLDQMWCLSEIIEHQCHIPFRIHMDLHNSTNWCVWSNVRSAYNNFTTCTEEIAECLLIPWPNPMVEEMFLQIHGTYFHDCPTEELSDPPPAVVLALVMTPICLIPVMVVLVVLKTKNGDGSS</sequence>
<dbReference type="PANTHER" id="PTHR14076">
    <property type="entry name" value="RECEPTOR ACTIVITY MODIFYING PROTEIN RAMP"/>
    <property type="match status" value="1"/>
</dbReference>
<dbReference type="GO" id="GO:0043235">
    <property type="term" value="C:receptor complex"/>
    <property type="evidence" value="ECO:0007669"/>
    <property type="project" value="TreeGrafter"/>
</dbReference>
<evidence type="ECO:0000256" key="5">
    <source>
        <dbReference type="ARBA" id="ARBA00022692"/>
    </source>
</evidence>